<name>A0AC61SZP4_9BACI</name>
<comment type="caution">
    <text evidence="1">The sequence shown here is derived from an EMBL/GenBank/DDBJ whole genome shotgun (WGS) entry which is preliminary data.</text>
</comment>
<reference evidence="1" key="1">
    <citation type="submission" date="2019-06" db="EMBL/GenBank/DDBJ databases">
        <title>Draft genome sequence of Bacillus sp. strain MHSD28.</title>
        <authorList>
            <person name="Makuwa S.C."/>
            <person name="Serepa-Dlamini M.H."/>
        </authorList>
    </citation>
    <scope>NUCLEOTIDE SEQUENCE</scope>
    <source>
        <strain evidence="1">MHSD28</strain>
    </source>
</reference>
<dbReference type="Proteomes" id="UP000317636">
    <property type="component" value="Unassembled WGS sequence"/>
</dbReference>
<accession>A0AC61SZP4</accession>
<keyword evidence="2" id="KW-1185">Reference proteome</keyword>
<evidence type="ECO:0000313" key="1">
    <source>
        <dbReference type="EMBL" id="TPV39523.1"/>
    </source>
</evidence>
<dbReference type="EMBL" id="VHIV01000008">
    <property type="protein sequence ID" value="TPV39523.1"/>
    <property type="molecule type" value="Genomic_DNA"/>
</dbReference>
<protein>
    <submittedName>
        <fullName evidence="1">Uncharacterized protein</fullName>
    </submittedName>
</protein>
<sequence>MDKLNINLKAKKILKTKSISVGLFELDERYSLGNRIDVFCDRLNTIYTFRIFNITLVRKTHWVVHLN</sequence>
<organism evidence="1 2">
    <name type="scientific">Bacillus dicomae</name>
    <dbReference type="NCBI Taxonomy" id="3088378"/>
    <lineage>
        <taxon>Bacteria</taxon>
        <taxon>Bacillati</taxon>
        <taxon>Bacillota</taxon>
        <taxon>Bacilli</taxon>
        <taxon>Bacillales</taxon>
        <taxon>Bacillaceae</taxon>
        <taxon>Bacillus</taxon>
        <taxon>Bacillus cereus group</taxon>
    </lineage>
</organism>
<gene>
    <name evidence="1" type="ORF">FJ659_24395</name>
</gene>
<evidence type="ECO:0000313" key="2">
    <source>
        <dbReference type="Proteomes" id="UP000317636"/>
    </source>
</evidence>
<proteinExistence type="predicted"/>